<name>A0A4P6HN28_9BACT</name>
<dbReference type="Proteomes" id="UP000293296">
    <property type="component" value="Chromosome"/>
</dbReference>
<dbReference type="AlphaFoldDB" id="A0A4P6HN28"/>
<dbReference type="SUPFAM" id="SSF52833">
    <property type="entry name" value="Thioredoxin-like"/>
    <property type="match status" value="1"/>
</dbReference>
<protein>
    <submittedName>
        <fullName evidence="2">Glutaredoxin family protein</fullName>
    </submittedName>
</protein>
<dbReference type="InterPro" id="IPR036249">
    <property type="entry name" value="Thioredoxin-like_sf"/>
</dbReference>
<dbReference type="GO" id="GO:0009055">
    <property type="term" value="F:electron transfer activity"/>
    <property type="evidence" value="ECO:0007669"/>
    <property type="project" value="TreeGrafter"/>
</dbReference>
<evidence type="ECO:0000259" key="1">
    <source>
        <dbReference type="Pfam" id="PF00462"/>
    </source>
</evidence>
<dbReference type="PROSITE" id="PS51354">
    <property type="entry name" value="GLUTAREDOXIN_2"/>
    <property type="match status" value="1"/>
</dbReference>
<dbReference type="Gene3D" id="3.40.30.10">
    <property type="entry name" value="Glutaredoxin"/>
    <property type="match status" value="1"/>
</dbReference>
<dbReference type="OrthoDB" id="9795531at2"/>
<keyword evidence="3" id="KW-1185">Reference proteome</keyword>
<dbReference type="PANTHER" id="PTHR34386">
    <property type="entry name" value="GLUTAREDOXIN"/>
    <property type="match status" value="1"/>
</dbReference>
<organism evidence="2 3">
    <name type="scientific">Solidesulfovibrio carbinolicus</name>
    <dbReference type="NCBI Taxonomy" id="296842"/>
    <lineage>
        <taxon>Bacteria</taxon>
        <taxon>Pseudomonadati</taxon>
        <taxon>Thermodesulfobacteriota</taxon>
        <taxon>Desulfovibrionia</taxon>
        <taxon>Desulfovibrionales</taxon>
        <taxon>Desulfovibrionaceae</taxon>
        <taxon>Solidesulfovibrio</taxon>
    </lineage>
</organism>
<reference evidence="2 3" key="1">
    <citation type="submission" date="2018-02" db="EMBL/GenBank/DDBJ databases">
        <title>Genome sequence of Desulfovibrio carbinolicus DSM 3852.</title>
        <authorList>
            <person name="Wilbanks E."/>
            <person name="Skennerton C.T."/>
            <person name="Orphan V.J."/>
        </authorList>
    </citation>
    <scope>NUCLEOTIDE SEQUENCE [LARGE SCALE GENOMIC DNA]</scope>
    <source>
        <strain evidence="2 3">DSM 3852</strain>
    </source>
</reference>
<dbReference type="RefSeq" id="WP_129354287.1">
    <property type="nucleotide sequence ID" value="NZ_CP026538.1"/>
</dbReference>
<sequence>MSAKVKIYTLSTCSHCTQAKDFLDERNVAYDPVSVDFMSGDERTQVLDTLRKLNPAITFPTIVIGEKVIVGFRREEIEAALKEADIETEVKAPTWQQP</sequence>
<dbReference type="GO" id="GO:0045454">
    <property type="term" value="P:cell redox homeostasis"/>
    <property type="evidence" value="ECO:0007669"/>
    <property type="project" value="TreeGrafter"/>
</dbReference>
<evidence type="ECO:0000313" key="2">
    <source>
        <dbReference type="EMBL" id="QAZ68647.1"/>
    </source>
</evidence>
<dbReference type="PANTHER" id="PTHR34386:SF1">
    <property type="entry name" value="GLUTAREDOXIN-LIKE PROTEIN NRDH"/>
    <property type="match status" value="1"/>
</dbReference>
<proteinExistence type="predicted"/>
<gene>
    <name evidence="2" type="ORF">C3Y92_15985</name>
</gene>
<dbReference type="EMBL" id="CP026538">
    <property type="protein sequence ID" value="QAZ68647.1"/>
    <property type="molecule type" value="Genomic_DNA"/>
</dbReference>
<accession>A0A4P6HN28</accession>
<dbReference type="Pfam" id="PF00462">
    <property type="entry name" value="Glutaredoxin"/>
    <property type="match status" value="1"/>
</dbReference>
<dbReference type="InterPro" id="IPR002109">
    <property type="entry name" value="Glutaredoxin"/>
</dbReference>
<dbReference type="CDD" id="cd02976">
    <property type="entry name" value="NrdH"/>
    <property type="match status" value="1"/>
</dbReference>
<dbReference type="KEGG" id="dcb:C3Y92_15985"/>
<evidence type="ECO:0000313" key="3">
    <source>
        <dbReference type="Proteomes" id="UP000293296"/>
    </source>
</evidence>
<feature type="domain" description="Glutaredoxin" evidence="1">
    <location>
        <begin position="5"/>
        <end position="69"/>
    </location>
</feature>
<dbReference type="InterPro" id="IPR051548">
    <property type="entry name" value="Grx-like_ET"/>
</dbReference>